<dbReference type="Proteomes" id="UP001307889">
    <property type="component" value="Chromosome 12"/>
</dbReference>
<sequence length="102" mass="11152">MHFGGKSDANLEIFAFSHSLITFRLDIAAVTDVVDDPSSTLHVRSHPSRGAESENALTDKPLGVENGATDCKNAELPNPSRNRRKYLENENSNLSAQSRNPC</sequence>
<keyword evidence="3" id="KW-1185">Reference proteome</keyword>
<reference evidence="2 3" key="1">
    <citation type="submission" date="2023-09" db="EMBL/GenBank/DDBJ databases">
        <title>Nesidiocoris tenuis whole genome shotgun sequence.</title>
        <authorList>
            <person name="Shibata T."/>
            <person name="Shimoda M."/>
            <person name="Kobayashi T."/>
            <person name="Uehara T."/>
        </authorList>
    </citation>
    <scope>NUCLEOTIDE SEQUENCE [LARGE SCALE GENOMIC DNA]</scope>
    <source>
        <strain evidence="2 3">Japan</strain>
    </source>
</reference>
<organism evidence="2 3">
    <name type="scientific">Nesidiocoris tenuis</name>
    <dbReference type="NCBI Taxonomy" id="355587"/>
    <lineage>
        <taxon>Eukaryota</taxon>
        <taxon>Metazoa</taxon>
        <taxon>Ecdysozoa</taxon>
        <taxon>Arthropoda</taxon>
        <taxon>Hexapoda</taxon>
        <taxon>Insecta</taxon>
        <taxon>Pterygota</taxon>
        <taxon>Neoptera</taxon>
        <taxon>Paraneoptera</taxon>
        <taxon>Hemiptera</taxon>
        <taxon>Heteroptera</taxon>
        <taxon>Panheteroptera</taxon>
        <taxon>Cimicomorpha</taxon>
        <taxon>Miridae</taxon>
        <taxon>Dicyphina</taxon>
        <taxon>Nesidiocoris</taxon>
    </lineage>
</organism>
<name>A0ABN7BBH2_9HEMI</name>
<feature type="compositionally biased region" description="Polar residues" evidence="1">
    <location>
        <begin position="89"/>
        <end position="102"/>
    </location>
</feature>
<gene>
    <name evidence="2" type="ORF">NTJ_13996</name>
</gene>
<protein>
    <submittedName>
        <fullName evidence="2">Uncharacterized protein</fullName>
    </submittedName>
</protein>
<dbReference type="EMBL" id="AP028920">
    <property type="protein sequence ID" value="BET01180.1"/>
    <property type="molecule type" value="Genomic_DNA"/>
</dbReference>
<evidence type="ECO:0000313" key="3">
    <source>
        <dbReference type="Proteomes" id="UP001307889"/>
    </source>
</evidence>
<accession>A0ABN7BBH2</accession>
<evidence type="ECO:0000256" key="1">
    <source>
        <dbReference type="SAM" id="MobiDB-lite"/>
    </source>
</evidence>
<evidence type="ECO:0000313" key="2">
    <source>
        <dbReference type="EMBL" id="BET01180.1"/>
    </source>
</evidence>
<proteinExistence type="predicted"/>
<feature type="region of interest" description="Disordered" evidence="1">
    <location>
        <begin position="36"/>
        <end position="102"/>
    </location>
</feature>